<name>A0ABQ6I0X8_9MICO</name>
<keyword evidence="8" id="KW-1185">Reference proteome</keyword>
<keyword evidence="3" id="KW-0238">DNA-binding</keyword>
<keyword evidence="2" id="KW-0805">Transcription regulation</keyword>
<evidence type="ECO:0000256" key="1">
    <source>
        <dbReference type="ARBA" id="ARBA00009437"/>
    </source>
</evidence>
<keyword evidence="4" id="KW-0804">Transcription</keyword>
<sequence>MIDLAGIEALVAVERTGTVGAAATDLGYTPSAVSQQVKRLERTLGVPLLERVGRGVTLTAQGRRLVEDGGALLRDVERVTARVRAGAGASAPTGQVRVIAFSTAVRGLVAPLVPALADDAPGLDVVVTEHDPWDAVAQVAAGGADLGVVHAWRGIGLQVPHHVRYEEIGEDVADLLVPAGHRLASRDHVTPGDLLDEPWASTFEDSICYAWFVRMFGDQPRQPRIRYWASEFASHVALVEAGAAVSSCPGSGGAPCPTAWWRSRSSTRSPSGRSGWCGGRRWPRRRRSRSCATGSVPRSPDRSLAQARGQVGLQPAASVATSPTSGRHGSRFHVGLSGAPSA</sequence>
<dbReference type="Pfam" id="PF03466">
    <property type="entry name" value="LysR_substrate"/>
    <property type="match status" value="1"/>
</dbReference>
<evidence type="ECO:0000256" key="4">
    <source>
        <dbReference type="ARBA" id="ARBA00023163"/>
    </source>
</evidence>
<dbReference type="InterPro" id="IPR036388">
    <property type="entry name" value="WH-like_DNA-bd_sf"/>
</dbReference>
<dbReference type="InterPro" id="IPR036390">
    <property type="entry name" value="WH_DNA-bd_sf"/>
</dbReference>
<comment type="similarity">
    <text evidence="1">Belongs to the LysR transcriptional regulatory family.</text>
</comment>
<dbReference type="PROSITE" id="PS50931">
    <property type="entry name" value="HTH_LYSR"/>
    <property type="match status" value="1"/>
</dbReference>
<dbReference type="SUPFAM" id="SSF46785">
    <property type="entry name" value="Winged helix' DNA-binding domain"/>
    <property type="match status" value="1"/>
</dbReference>
<feature type="compositionally biased region" description="Low complexity" evidence="5">
    <location>
        <begin position="263"/>
        <end position="274"/>
    </location>
</feature>
<dbReference type="RefSeq" id="WP_284293211.1">
    <property type="nucleotide sequence ID" value="NZ_BSUK01000001.1"/>
</dbReference>
<gene>
    <name evidence="7" type="ORF">GCM10025864_21590</name>
</gene>
<accession>A0ABQ6I0X8</accession>
<dbReference type="SUPFAM" id="SSF53850">
    <property type="entry name" value="Periplasmic binding protein-like II"/>
    <property type="match status" value="1"/>
</dbReference>
<evidence type="ECO:0000256" key="2">
    <source>
        <dbReference type="ARBA" id="ARBA00023015"/>
    </source>
</evidence>
<dbReference type="Proteomes" id="UP001157091">
    <property type="component" value="Unassembled WGS sequence"/>
</dbReference>
<evidence type="ECO:0000256" key="3">
    <source>
        <dbReference type="ARBA" id="ARBA00023125"/>
    </source>
</evidence>
<evidence type="ECO:0000313" key="8">
    <source>
        <dbReference type="Proteomes" id="UP001157091"/>
    </source>
</evidence>
<dbReference type="PANTHER" id="PTHR30346">
    <property type="entry name" value="TRANSCRIPTIONAL DUAL REGULATOR HCAR-RELATED"/>
    <property type="match status" value="1"/>
</dbReference>
<dbReference type="InterPro" id="IPR000847">
    <property type="entry name" value="LysR_HTH_N"/>
</dbReference>
<evidence type="ECO:0000259" key="6">
    <source>
        <dbReference type="PROSITE" id="PS50931"/>
    </source>
</evidence>
<reference evidence="8" key="1">
    <citation type="journal article" date="2019" name="Int. J. Syst. Evol. Microbiol.">
        <title>The Global Catalogue of Microorganisms (GCM) 10K type strain sequencing project: providing services to taxonomists for standard genome sequencing and annotation.</title>
        <authorList>
            <consortium name="The Broad Institute Genomics Platform"/>
            <consortium name="The Broad Institute Genome Sequencing Center for Infectious Disease"/>
            <person name="Wu L."/>
            <person name="Ma J."/>
        </authorList>
    </citation>
    <scope>NUCLEOTIDE SEQUENCE [LARGE SCALE GENOMIC DNA]</scope>
    <source>
        <strain evidence="8">NBRC 106348</strain>
    </source>
</reference>
<dbReference type="EMBL" id="BSUK01000001">
    <property type="protein sequence ID" value="GMA24400.1"/>
    <property type="molecule type" value="Genomic_DNA"/>
</dbReference>
<evidence type="ECO:0000313" key="7">
    <source>
        <dbReference type="EMBL" id="GMA24400.1"/>
    </source>
</evidence>
<dbReference type="InterPro" id="IPR005119">
    <property type="entry name" value="LysR_subst-bd"/>
</dbReference>
<dbReference type="Pfam" id="PF00126">
    <property type="entry name" value="HTH_1"/>
    <property type="match status" value="1"/>
</dbReference>
<dbReference type="Gene3D" id="3.40.190.10">
    <property type="entry name" value="Periplasmic binding protein-like II"/>
    <property type="match status" value="2"/>
</dbReference>
<comment type="caution">
    <text evidence="7">The sequence shown here is derived from an EMBL/GenBank/DDBJ whole genome shotgun (WGS) entry which is preliminary data.</text>
</comment>
<dbReference type="Gene3D" id="1.10.10.10">
    <property type="entry name" value="Winged helix-like DNA-binding domain superfamily/Winged helix DNA-binding domain"/>
    <property type="match status" value="1"/>
</dbReference>
<dbReference type="PANTHER" id="PTHR30346:SF29">
    <property type="entry name" value="LYSR SUBSTRATE-BINDING"/>
    <property type="match status" value="1"/>
</dbReference>
<organism evidence="7 8">
    <name type="scientific">Luteimicrobium album</name>
    <dbReference type="NCBI Taxonomy" id="1054550"/>
    <lineage>
        <taxon>Bacteria</taxon>
        <taxon>Bacillati</taxon>
        <taxon>Actinomycetota</taxon>
        <taxon>Actinomycetes</taxon>
        <taxon>Micrococcales</taxon>
        <taxon>Luteimicrobium</taxon>
    </lineage>
</organism>
<feature type="region of interest" description="Disordered" evidence="5">
    <location>
        <begin position="263"/>
        <end position="342"/>
    </location>
</feature>
<proteinExistence type="inferred from homology"/>
<evidence type="ECO:0000256" key="5">
    <source>
        <dbReference type="SAM" id="MobiDB-lite"/>
    </source>
</evidence>
<feature type="domain" description="HTH lysR-type" evidence="6">
    <location>
        <begin position="2"/>
        <end position="59"/>
    </location>
</feature>
<protein>
    <submittedName>
        <fullName evidence="7">LysR family transcriptional regulator</fullName>
    </submittedName>
</protein>